<protein>
    <submittedName>
        <fullName evidence="1">Uncharacterized protein</fullName>
    </submittedName>
</protein>
<reference evidence="1" key="1">
    <citation type="journal article" date="2020" name="Nature">
        <title>Giant virus diversity and host interactions through global metagenomics.</title>
        <authorList>
            <person name="Schulz F."/>
            <person name="Roux S."/>
            <person name="Paez-Espino D."/>
            <person name="Jungbluth S."/>
            <person name="Walsh D.A."/>
            <person name="Denef V.J."/>
            <person name="McMahon K.D."/>
            <person name="Konstantinidis K.T."/>
            <person name="Eloe-Fadrosh E.A."/>
            <person name="Kyrpides N.C."/>
            <person name="Woyke T."/>
        </authorList>
    </citation>
    <scope>NUCLEOTIDE SEQUENCE</scope>
    <source>
        <strain evidence="1">GVMAG-M-3300009422-16</strain>
    </source>
</reference>
<proteinExistence type="predicted"/>
<dbReference type="EMBL" id="MN739058">
    <property type="protein sequence ID" value="QHS86569.1"/>
    <property type="molecule type" value="Genomic_DNA"/>
</dbReference>
<name>A0A6C0B4V6_9ZZZZ</name>
<evidence type="ECO:0000313" key="1">
    <source>
        <dbReference type="EMBL" id="QHS86569.1"/>
    </source>
</evidence>
<dbReference type="AlphaFoldDB" id="A0A6C0B4V6"/>
<accession>A0A6C0B4V6</accession>
<organism evidence="1">
    <name type="scientific">viral metagenome</name>
    <dbReference type="NCBI Taxonomy" id="1070528"/>
    <lineage>
        <taxon>unclassified sequences</taxon>
        <taxon>metagenomes</taxon>
        <taxon>organismal metagenomes</taxon>
    </lineage>
</organism>
<sequence>MAMNTASLQDEQTVNNCGEECETIKLKIDEHHLLIRNYKEQIKYSNSDIRRLKKQLYKTCQHIFMRDPSAMYDDLFKYKCSKCDLYKNYYD</sequence>